<evidence type="ECO:0000313" key="1">
    <source>
        <dbReference type="EMBL" id="AHY68686.1"/>
    </source>
</evidence>
<gene>
    <name evidence="1" type="ORF">ECRM12581_0780</name>
</gene>
<reference evidence="1 2" key="1">
    <citation type="journal article" date="2014" name="Genome Announc.">
        <title>Complete Genome Sequences of Two Escherichia coli O145:H28 Outbreak Strains of Food Origin.</title>
        <authorList>
            <person name="Cooper K.K."/>
            <person name="Mandrell R.E."/>
            <person name="Louie J.W."/>
            <person name="Korlach J."/>
            <person name="Clark T.A."/>
            <person name="Parker C.T."/>
            <person name="Huynh S."/>
            <person name="Chain P.S."/>
            <person name="Ahmed S."/>
            <person name="Carter M.Q."/>
        </authorList>
    </citation>
    <scope>NUCLEOTIDE SEQUENCE [LARGE SCALE GENOMIC DNA]</scope>
    <source>
        <strain evidence="1 2">RM12581</strain>
    </source>
</reference>
<organism evidence="1 2">
    <name type="scientific">Escherichia coli O145:H28 (strain RM12581)</name>
    <dbReference type="NCBI Taxonomy" id="1248823"/>
    <lineage>
        <taxon>Bacteria</taxon>
        <taxon>Pseudomonadati</taxon>
        <taxon>Pseudomonadota</taxon>
        <taxon>Gammaproteobacteria</taxon>
        <taxon>Enterobacterales</taxon>
        <taxon>Enterobacteriaceae</taxon>
        <taxon>Escherichia</taxon>
    </lineage>
</organism>
<protein>
    <submittedName>
        <fullName evidence="1">Uncharacterized protein</fullName>
    </submittedName>
</protein>
<name>A0ABC7ZLJ6_ECOLR</name>
<accession>A0ABC7ZLJ6</accession>
<proteinExistence type="predicted"/>
<evidence type="ECO:0000313" key="2">
    <source>
        <dbReference type="Proteomes" id="UP000025231"/>
    </source>
</evidence>
<dbReference type="Proteomes" id="UP000025231">
    <property type="component" value="Chromosome"/>
</dbReference>
<dbReference type="EMBL" id="CP007136">
    <property type="protein sequence ID" value="AHY68686.1"/>
    <property type="molecule type" value="Genomic_DNA"/>
</dbReference>
<sequence length="21" mass="2518">MRFYAVSVLAEQFWNAPLVYL</sequence>
<dbReference type="AlphaFoldDB" id="A0ABC7ZLJ6"/>